<feature type="transmembrane region" description="Helical" evidence="1">
    <location>
        <begin position="143"/>
        <end position="167"/>
    </location>
</feature>
<evidence type="ECO:0000313" key="3">
    <source>
        <dbReference type="WBParaSite" id="Pan_g8551.t1"/>
    </source>
</evidence>
<accession>A0A7E4W9C0</accession>
<keyword evidence="1" id="KW-0812">Transmembrane</keyword>
<dbReference type="AlphaFoldDB" id="A0A7E4W9C0"/>
<keyword evidence="1" id="KW-0472">Membrane</keyword>
<sequence>MLIDRYYAVTGILDMNPKCTSKLIYSFLFVTGVLQCLLFAILFSYSHLPWGLDTFFKPIEFFHLPVILLFQLSRVAGLVIILILNYRLGKDLKSKSSPNVVLLHKMLTRAINATVIFMLVVTRVPVIIAWSTKFTSYHVLIDVVTTTAVCLQQTAFLGDMLVTFYLIKPYKSYIKQLFVRSFTVTEVVPY</sequence>
<feature type="transmembrane region" description="Helical" evidence="1">
    <location>
        <begin position="23"/>
        <end position="46"/>
    </location>
</feature>
<evidence type="ECO:0000313" key="2">
    <source>
        <dbReference type="Proteomes" id="UP000492821"/>
    </source>
</evidence>
<organism evidence="2 3">
    <name type="scientific">Panagrellus redivivus</name>
    <name type="common">Microworm</name>
    <dbReference type="NCBI Taxonomy" id="6233"/>
    <lineage>
        <taxon>Eukaryota</taxon>
        <taxon>Metazoa</taxon>
        <taxon>Ecdysozoa</taxon>
        <taxon>Nematoda</taxon>
        <taxon>Chromadorea</taxon>
        <taxon>Rhabditida</taxon>
        <taxon>Tylenchina</taxon>
        <taxon>Panagrolaimomorpha</taxon>
        <taxon>Panagrolaimoidea</taxon>
        <taxon>Panagrolaimidae</taxon>
        <taxon>Panagrellus</taxon>
    </lineage>
</organism>
<feature type="transmembrane region" description="Helical" evidence="1">
    <location>
        <begin position="66"/>
        <end position="89"/>
    </location>
</feature>
<keyword evidence="1" id="KW-1133">Transmembrane helix</keyword>
<dbReference type="Proteomes" id="UP000492821">
    <property type="component" value="Unassembled WGS sequence"/>
</dbReference>
<dbReference type="WBParaSite" id="Pan_g8551.t1">
    <property type="protein sequence ID" value="Pan_g8551.t1"/>
    <property type="gene ID" value="Pan_g8551"/>
</dbReference>
<proteinExistence type="predicted"/>
<name>A0A7E4W9C0_PANRE</name>
<feature type="transmembrane region" description="Helical" evidence="1">
    <location>
        <begin position="110"/>
        <end position="131"/>
    </location>
</feature>
<reference evidence="2" key="1">
    <citation type="journal article" date="2013" name="Genetics">
        <title>The draft genome and transcriptome of Panagrellus redivivus are shaped by the harsh demands of a free-living lifestyle.</title>
        <authorList>
            <person name="Srinivasan J."/>
            <person name="Dillman A.R."/>
            <person name="Macchietto M.G."/>
            <person name="Heikkinen L."/>
            <person name="Lakso M."/>
            <person name="Fracchia K.M."/>
            <person name="Antoshechkin I."/>
            <person name="Mortazavi A."/>
            <person name="Wong G."/>
            <person name="Sternberg P.W."/>
        </authorList>
    </citation>
    <scope>NUCLEOTIDE SEQUENCE [LARGE SCALE GENOMIC DNA]</scope>
    <source>
        <strain evidence="2">MT8872</strain>
    </source>
</reference>
<keyword evidence="2" id="KW-1185">Reference proteome</keyword>
<reference evidence="3" key="2">
    <citation type="submission" date="2020-10" db="UniProtKB">
        <authorList>
            <consortium name="WormBaseParasite"/>
        </authorList>
    </citation>
    <scope>IDENTIFICATION</scope>
</reference>
<protein>
    <submittedName>
        <fullName evidence="3">Serpentine receptor class gamma</fullName>
    </submittedName>
</protein>
<evidence type="ECO:0000256" key="1">
    <source>
        <dbReference type="SAM" id="Phobius"/>
    </source>
</evidence>